<dbReference type="InterPro" id="IPR013149">
    <property type="entry name" value="ADH-like_C"/>
</dbReference>
<evidence type="ECO:0000313" key="2">
    <source>
        <dbReference type="EMBL" id="KRN83304.1"/>
    </source>
</evidence>
<dbReference type="SUPFAM" id="SSF51735">
    <property type="entry name" value="NAD(P)-binding Rossmann-fold domains"/>
    <property type="match status" value="1"/>
</dbReference>
<dbReference type="InterPro" id="IPR013154">
    <property type="entry name" value="ADH-like_N"/>
</dbReference>
<feature type="domain" description="Enoyl reductase (ER)" evidence="1">
    <location>
        <begin position="11"/>
        <end position="304"/>
    </location>
</feature>
<dbReference type="InterPro" id="IPR002364">
    <property type="entry name" value="Quin_OxRdtase/zeta-crystal_CS"/>
</dbReference>
<dbReference type="GeneID" id="76044633"/>
<dbReference type="InterPro" id="IPR052585">
    <property type="entry name" value="Lipid_raft_assoc_Zn_ADH"/>
</dbReference>
<dbReference type="PROSITE" id="PS01162">
    <property type="entry name" value="QOR_ZETA_CRYSTAL"/>
    <property type="match status" value="1"/>
</dbReference>
<dbReference type="GO" id="GO:0016491">
    <property type="term" value="F:oxidoreductase activity"/>
    <property type="evidence" value="ECO:0007669"/>
    <property type="project" value="InterPro"/>
</dbReference>
<dbReference type="PATRIC" id="fig|319653.3.peg.1356"/>
<dbReference type="Proteomes" id="UP000051749">
    <property type="component" value="Unassembled WGS sequence"/>
</dbReference>
<dbReference type="Pfam" id="PF00107">
    <property type="entry name" value="ADH_zinc_N"/>
    <property type="match status" value="1"/>
</dbReference>
<proteinExistence type="predicted"/>
<evidence type="ECO:0000313" key="5">
    <source>
        <dbReference type="Proteomes" id="UP000182818"/>
    </source>
</evidence>
<dbReference type="RefSeq" id="WP_057805265.1">
    <property type="nucleotide sequence ID" value="NZ_BJYP01000009.1"/>
</dbReference>
<accession>A0A0R2K147</accession>
<dbReference type="EMBL" id="FOGK01000004">
    <property type="protein sequence ID" value="SER29417.1"/>
    <property type="molecule type" value="Genomic_DNA"/>
</dbReference>
<dbReference type="EMBL" id="JQBY01000003">
    <property type="protein sequence ID" value="KRN83304.1"/>
    <property type="molecule type" value="Genomic_DNA"/>
</dbReference>
<dbReference type="InterPro" id="IPR036291">
    <property type="entry name" value="NAD(P)-bd_dom_sf"/>
</dbReference>
<protein>
    <submittedName>
        <fullName evidence="3">NADPH:quinone reductase</fullName>
    </submittedName>
    <submittedName>
        <fullName evidence="2">Nadph quinone reductase-like zn-dependent oxidoreductase</fullName>
    </submittedName>
</protein>
<dbReference type="Gene3D" id="3.40.50.720">
    <property type="entry name" value="NAD(P)-binding Rossmann-like Domain"/>
    <property type="match status" value="1"/>
</dbReference>
<dbReference type="CDD" id="cd05289">
    <property type="entry name" value="MDR_like_2"/>
    <property type="match status" value="1"/>
</dbReference>
<dbReference type="InterPro" id="IPR020843">
    <property type="entry name" value="ER"/>
</dbReference>
<reference evidence="3 5" key="2">
    <citation type="submission" date="2016-10" db="EMBL/GenBank/DDBJ databases">
        <authorList>
            <person name="Varghese N."/>
            <person name="Submissions S."/>
        </authorList>
    </citation>
    <scope>NUCLEOTIDE SEQUENCE [LARGE SCALE GENOMIC DNA]</scope>
    <source>
        <strain evidence="3 5">CGMCC 1.3889</strain>
    </source>
</reference>
<dbReference type="Proteomes" id="UP000182818">
    <property type="component" value="Unassembled WGS sequence"/>
</dbReference>
<dbReference type="GO" id="GO:0008270">
    <property type="term" value="F:zinc ion binding"/>
    <property type="evidence" value="ECO:0007669"/>
    <property type="project" value="InterPro"/>
</dbReference>
<sequence>MKQIIQKNFNGIDNLEIVETTNIKKSPFSAIIKTKYISILPWDWMGEEGRLQGIHPVQLPTTIGYSFSGIVQEVGSLRNQKLVGQAVFGANPGGTASEVINSQIPPIIFPVPKGVSLPQAATIIGGADTAWHAINDILHVSTNDHVLIIGASGGVGEYLVQLAKLQHATITGMASKESQKFVQKLGIDEFIAYDENLHVSLKTLGNITKIIDAVGDGEILTEVLQRLNDVEVPSLSQTSFTAPKINQHFQFSNGRIALKNYSYLASLIENGELTAYVHRIFSFEEVVKAQKMTKMGHSQGRSLLSFNED</sequence>
<comment type="caution">
    <text evidence="2">The sequence shown here is derived from an EMBL/GenBank/DDBJ whole genome shotgun (WGS) entry which is preliminary data.</text>
</comment>
<reference evidence="2 4" key="1">
    <citation type="journal article" date="2015" name="Genome Announc.">
        <title>Expanding the biotechnology potential of lactobacilli through comparative genomics of 213 strains and associated genera.</title>
        <authorList>
            <person name="Sun Z."/>
            <person name="Harris H.M."/>
            <person name="McCann A."/>
            <person name="Guo C."/>
            <person name="Argimon S."/>
            <person name="Zhang W."/>
            <person name="Yang X."/>
            <person name="Jeffery I.B."/>
            <person name="Cooney J.C."/>
            <person name="Kagawa T.F."/>
            <person name="Liu W."/>
            <person name="Song Y."/>
            <person name="Salvetti E."/>
            <person name="Wrobel A."/>
            <person name="Rasinkangas P."/>
            <person name="Parkhill J."/>
            <person name="Rea M.C."/>
            <person name="O'Sullivan O."/>
            <person name="Ritari J."/>
            <person name="Douillard F.P."/>
            <person name="Paul Ross R."/>
            <person name="Yang R."/>
            <person name="Briner A.E."/>
            <person name="Felis G.E."/>
            <person name="de Vos W.M."/>
            <person name="Barrangou R."/>
            <person name="Klaenhammer T.R."/>
            <person name="Caufield P.W."/>
            <person name="Cui Y."/>
            <person name="Zhang H."/>
            <person name="O'Toole P.W."/>
        </authorList>
    </citation>
    <scope>NUCLEOTIDE SEQUENCE [LARGE SCALE GENOMIC DNA]</scope>
    <source>
        <strain evidence="2 4">DSM 22301</strain>
    </source>
</reference>
<name>A0A0R2K147_9LACO</name>
<evidence type="ECO:0000313" key="3">
    <source>
        <dbReference type="EMBL" id="SER29417.1"/>
    </source>
</evidence>
<dbReference type="Gene3D" id="3.90.180.10">
    <property type="entry name" value="Medium-chain alcohol dehydrogenases, catalytic domain"/>
    <property type="match status" value="1"/>
</dbReference>
<dbReference type="PANTHER" id="PTHR43482">
    <property type="entry name" value="PROTEIN AST1-RELATED"/>
    <property type="match status" value="1"/>
</dbReference>
<dbReference type="SUPFAM" id="SSF50129">
    <property type="entry name" value="GroES-like"/>
    <property type="match status" value="1"/>
</dbReference>
<dbReference type="STRING" id="319653.SAMN04487973_10437"/>
<dbReference type="OrthoDB" id="110915at2"/>
<dbReference type="PANTHER" id="PTHR43482:SF1">
    <property type="entry name" value="PROTEIN AST1-RELATED"/>
    <property type="match status" value="1"/>
</dbReference>
<dbReference type="InterPro" id="IPR011032">
    <property type="entry name" value="GroES-like_sf"/>
</dbReference>
<keyword evidence="5" id="KW-1185">Reference proteome</keyword>
<dbReference type="Pfam" id="PF08240">
    <property type="entry name" value="ADH_N"/>
    <property type="match status" value="1"/>
</dbReference>
<evidence type="ECO:0000313" key="4">
    <source>
        <dbReference type="Proteomes" id="UP000051749"/>
    </source>
</evidence>
<dbReference type="AlphaFoldDB" id="A0A0R2K147"/>
<dbReference type="SMART" id="SM00829">
    <property type="entry name" value="PKS_ER"/>
    <property type="match status" value="1"/>
</dbReference>
<gene>
    <name evidence="2" type="ORF">IV87_GL001338</name>
    <name evidence="3" type="ORF">SAMN04487973_10437</name>
</gene>
<evidence type="ECO:0000259" key="1">
    <source>
        <dbReference type="SMART" id="SM00829"/>
    </source>
</evidence>
<organism evidence="2 4">
    <name type="scientific">Pediococcus ethanolidurans</name>
    <dbReference type="NCBI Taxonomy" id="319653"/>
    <lineage>
        <taxon>Bacteria</taxon>
        <taxon>Bacillati</taxon>
        <taxon>Bacillota</taxon>
        <taxon>Bacilli</taxon>
        <taxon>Lactobacillales</taxon>
        <taxon>Lactobacillaceae</taxon>
        <taxon>Pediococcus</taxon>
    </lineage>
</organism>